<dbReference type="AlphaFoldDB" id="A0A2S2E555"/>
<dbReference type="InterPro" id="IPR001127">
    <property type="entry name" value="PTS_EIIA_1_perm"/>
</dbReference>
<dbReference type="PANTHER" id="PTHR45008">
    <property type="entry name" value="PTS SYSTEM GLUCOSE-SPECIFIC EIIA COMPONENT"/>
    <property type="match status" value="1"/>
</dbReference>
<evidence type="ECO:0000313" key="13">
    <source>
        <dbReference type="Proteomes" id="UP000245728"/>
    </source>
</evidence>
<keyword evidence="6" id="KW-0418">Kinase</keyword>
<dbReference type="SUPFAM" id="SSF51261">
    <property type="entry name" value="Duplicated hybrid motif"/>
    <property type="match status" value="1"/>
</dbReference>
<feature type="domain" description="PTS EIIA type-1" evidence="11">
    <location>
        <begin position="34"/>
        <end position="139"/>
    </location>
</feature>
<protein>
    <recommendedName>
        <fullName evidence="7">PTS system glucose-specific EIIA component</fullName>
    </recommendedName>
    <alternativeName>
        <fullName evidence="10">EIIA-Glc</fullName>
    </alternativeName>
    <alternativeName>
        <fullName evidence="9">EIII-Glc</fullName>
    </alternativeName>
    <alternativeName>
        <fullName evidence="8">Glucose-specific phosphotransferase enzyme IIA component</fullName>
    </alternativeName>
</protein>
<dbReference type="OrthoDB" id="6331866at2"/>
<dbReference type="PROSITE" id="PS51093">
    <property type="entry name" value="PTS_EIIA_TYPE_1"/>
    <property type="match status" value="1"/>
</dbReference>
<accession>A0A2S2E555</accession>
<dbReference type="GO" id="GO:0009401">
    <property type="term" value="P:phosphoenolpyruvate-dependent sugar phosphotransferase system"/>
    <property type="evidence" value="ECO:0007669"/>
    <property type="project" value="UniProtKB-KW"/>
</dbReference>
<keyword evidence="5" id="KW-0598">Phosphotransferase system</keyword>
<dbReference type="Gene3D" id="2.70.70.10">
    <property type="entry name" value="Glucose Permease (Domain IIA)"/>
    <property type="match status" value="1"/>
</dbReference>
<dbReference type="InterPro" id="IPR011055">
    <property type="entry name" value="Dup_hybrid_motif"/>
</dbReference>
<dbReference type="PANTHER" id="PTHR45008:SF1">
    <property type="entry name" value="PTS SYSTEM GLUCOSE-SPECIFIC EIIA COMPONENT"/>
    <property type="match status" value="1"/>
</dbReference>
<evidence type="ECO:0000256" key="5">
    <source>
        <dbReference type="ARBA" id="ARBA00022683"/>
    </source>
</evidence>
<dbReference type="InterPro" id="IPR050890">
    <property type="entry name" value="PTS_EIIA_component"/>
</dbReference>
<name>A0A2S2E555_9ALTE</name>
<dbReference type="KEGG" id="salh:HMF8227_01644"/>
<evidence type="ECO:0000256" key="4">
    <source>
        <dbReference type="ARBA" id="ARBA00022679"/>
    </source>
</evidence>
<evidence type="ECO:0000256" key="7">
    <source>
        <dbReference type="ARBA" id="ARBA00039163"/>
    </source>
</evidence>
<keyword evidence="3" id="KW-0762">Sugar transport</keyword>
<dbReference type="Pfam" id="PF00358">
    <property type="entry name" value="PTS_EIIA_1"/>
    <property type="match status" value="1"/>
</dbReference>
<keyword evidence="4 12" id="KW-0808">Transferase</keyword>
<evidence type="ECO:0000256" key="9">
    <source>
        <dbReference type="ARBA" id="ARBA00042526"/>
    </source>
</evidence>
<reference evidence="12 13" key="1">
    <citation type="submission" date="2018-05" db="EMBL/GenBank/DDBJ databases">
        <title>Salinimonas sp. HMF8227 Genome sequencing and assembly.</title>
        <authorList>
            <person name="Kang H."/>
            <person name="Kang J."/>
            <person name="Cha I."/>
            <person name="Kim H."/>
            <person name="Joh K."/>
        </authorList>
    </citation>
    <scope>NUCLEOTIDE SEQUENCE [LARGE SCALE GENOMIC DNA]</scope>
    <source>
        <strain evidence="12 13">HMF8227</strain>
    </source>
</reference>
<evidence type="ECO:0000256" key="2">
    <source>
        <dbReference type="ARBA" id="ARBA00022448"/>
    </source>
</evidence>
<organism evidence="12 13">
    <name type="scientific">Saliniradius amylolyticus</name>
    <dbReference type="NCBI Taxonomy" id="2183582"/>
    <lineage>
        <taxon>Bacteria</taxon>
        <taxon>Pseudomonadati</taxon>
        <taxon>Pseudomonadota</taxon>
        <taxon>Gammaproteobacteria</taxon>
        <taxon>Alteromonadales</taxon>
        <taxon>Alteromonadaceae</taxon>
        <taxon>Saliniradius</taxon>
    </lineage>
</organism>
<evidence type="ECO:0000256" key="8">
    <source>
        <dbReference type="ARBA" id="ARBA00042296"/>
    </source>
</evidence>
<evidence type="ECO:0000256" key="10">
    <source>
        <dbReference type="ARBA" id="ARBA00042873"/>
    </source>
</evidence>
<evidence type="ECO:0000256" key="6">
    <source>
        <dbReference type="ARBA" id="ARBA00022777"/>
    </source>
</evidence>
<comment type="subcellular location">
    <subcellularLocation>
        <location evidence="1">Cytoplasm</location>
    </subcellularLocation>
</comment>
<dbReference type="Proteomes" id="UP000245728">
    <property type="component" value="Chromosome"/>
</dbReference>
<sequence>MLPLFQPKAPEHCRLSLTLTSPVSGHNQASVDLDNALINSGCLGHGCAITPTCDYLQAPFDGQVLALSNGHEQLRLKSQQGLELILHLGLYSHSWHRCGFSPLLKPGERFSQGQRLMEFNLRQLKTQAEWPYCLLLCPQWRKLQAITVHPGQVFAGQDPCMTLYL</sequence>
<dbReference type="GO" id="GO:0005737">
    <property type="term" value="C:cytoplasm"/>
    <property type="evidence" value="ECO:0007669"/>
    <property type="project" value="UniProtKB-SubCell"/>
</dbReference>
<evidence type="ECO:0000256" key="3">
    <source>
        <dbReference type="ARBA" id="ARBA00022597"/>
    </source>
</evidence>
<dbReference type="EMBL" id="CP029347">
    <property type="protein sequence ID" value="AWL12117.1"/>
    <property type="molecule type" value="Genomic_DNA"/>
</dbReference>
<evidence type="ECO:0000313" key="12">
    <source>
        <dbReference type="EMBL" id="AWL12117.1"/>
    </source>
</evidence>
<dbReference type="GO" id="GO:0016301">
    <property type="term" value="F:kinase activity"/>
    <property type="evidence" value="ECO:0007669"/>
    <property type="project" value="UniProtKB-KW"/>
</dbReference>
<gene>
    <name evidence="12" type="primary">nagE</name>
    <name evidence="12" type="ORF">HMF8227_01644</name>
</gene>
<dbReference type="RefSeq" id="WP_109339720.1">
    <property type="nucleotide sequence ID" value="NZ_CP029347.1"/>
</dbReference>
<keyword evidence="2" id="KW-0813">Transport</keyword>
<evidence type="ECO:0000259" key="11">
    <source>
        <dbReference type="PROSITE" id="PS51093"/>
    </source>
</evidence>
<proteinExistence type="predicted"/>
<keyword evidence="13" id="KW-1185">Reference proteome</keyword>
<evidence type="ECO:0000256" key="1">
    <source>
        <dbReference type="ARBA" id="ARBA00004496"/>
    </source>
</evidence>